<protein>
    <submittedName>
        <fullName evidence="4">Dimethylallyltranstransferase</fullName>
    </submittedName>
</protein>
<dbReference type="SUPFAM" id="SSF48576">
    <property type="entry name" value="Terpenoid synthases"/>
    <property type="match status" value="1"/>
</dbReference>
<dbReference type="GO" id="GO:0004659">
    <property type="term" value="F:prenyltransferase activity"/>
    <property type="evidence" value="ECO:0007669"/>
    <property type="project" value="InterPro"/>
</dbReference>
<dbReference type="RefSeq" id="WP_086576288.1">
    <property type="nucleotide sequence ID" value="NZ_NGFP01000139.1"/>
</dbReference>
<dbReference type="InterPro" id="IPR033749">
    <property type="entry name" value="Polyprenyl_synt_CS"/>
</dbReference>
<dbReference type="EMBL" id="NGFP01000139">
    <property type="protein sequence ID" value="OUC93371.1"/>
    <property type="molecule type" value="Genomic_DNA"/>
</dbReference>
<keyword evidence="1" id="KW-0479">Metal-binding</keyword>
<reference evidence="4 5" key="1">
    <citation type="submission" date="2017-05" db="EMBL/GenBank/DDBJ databases">
        <title>Biotechnological potential of actinobacteria isolated from South African environments.</title>
        <authorList>
            <person name="Le Roes-Hill M."/>
            <person name="Prins A."/>
            <person name="Durrell K.A."/>
        </authorList>
    </citation>
    <scope>NUCLEOTIDE SEQUENCE [LARGE SCALE GENOMIC DNA]</scope>
    <source>
        <strain evidence="4">M26</strain>
    </source>
</reference>
<evidence type="ECO:0000256" key="2">
    <source>
        <dbReference type="ARBA" id="ARBA00022842"/>
    </source>
</evidence>
<dbReference type="Proteomes" id="UP000194761">
    <property type="component" value="Unassembled WGS sequence"/>
</dbReference>
<keyword evidence="5" id="KW-1185">Reference proteome</keyword>
<evidence type="ECO:0000313" key="5">
    <source>
        <dbReference type="Proteomes" id="UP000194761"/>
    </source>
</evidence>
<dbReference type="Pfam" id="PF00348">
    <property type="entry name" value="polyprenyl_synt"/>
    <property type="match status" value="1"/>
</dbReference>
<dbReference type="GO" id="GO:0008299">
    <property type="term" value="P:isoprenoid biosynthetic process"/>
    <property type="evidence" value="ECO:0007669"/>
    <property type="project" value="InterPro"/>
</dbReference>
<evidence type="ECO:0000313" key="4">
    <source>
        <dbReference type="EMBL" id="OUC93371.1"/>
    </source>
</evidence>
<organism evidence="4 5">
    <name type="scientific">Streptosporangium minutum</name>
    <dbReference type="NCBI Taxonomy" id="569862"/>
    <lineage>
        <taxon>Bacteria</taxon>
        <taxon>Bacillati</taxon>
        <taxon>Actinomycetota</taxon>
        <taxon>Actinomycetes</taxon>
        <taxon>Streptosporangiales</taxon>
        <taxon>Streptosporangiaceae</taxon>
        <taxon>Streptosporangium</taxon>
    </lineage>
</organism>
<keyword evidence="2" id="KW-0460">Magnesium</keyword>
<accession>A0A243RH28</accession>
<dbReference type="InterPro" id="IPR008949">
    <property type="entry name" value="Isoprenoid_synthase_dom_sf"/>
</dbReference>
<evidence type="ECO:0000256" key="3">
    <source>
        <dbReference type="RuleBase" id="RU004466"/>
    </source>
</evidence>
<dbReference type="InterPro" id="IPR000092">
    <property type="entry name" value="Polyprenyl_synt"/>
</dbReference>
<proteinExistence type="inferred from homology"/>
<dbReference type="PANTHER" id="PTHR12001:SF86">
    <property type="entry name" value="GERANYLGERANYL DIPHOSPHATE SYNTHASE"/>
    <property type="match status" value="1"/>
</dbReference>
<dbReference type="SFLD" id="SFLDS00005">
    <property type="entry name" value="Isoprenoid_Synthase_Type_I"/>
    <property type="match status" value="1"/>
</dbReference>
<dbReference type="AlphaFoldDB" id="A0A243RH28"/>
<dbReference type="PANTHER" id="PTHR12001">
    <property type="entry name" value="GERANYLGERANYL PYROPHOSPHATE SYNTHASE"/>
    <property type="match status" value="1"/>
</dbReference>
<dbReference type="CDD" id="cd00685">
    <property type="entry name" value="Trans_IPPS_HT"/>
    <property type="match status" value="1"/>
</dbReference>
<dbReference type="PROSITE" id="PS00444">
    <property type="entry name" value="POLYPRENYL_SYNTHASE_2"/>
    <property type="match status" value="1"/>
</dbReference>
<dbReference type="GO" id="GO:0046872">
    <property type="term" value="F:metal ion binding"/>
    <property type="evidence" value="ECO:0007669"/>
    <property type="project" value="UniProtKB-KW"/>
</dbReference>
<sequence>MSVVTTAPVLGFTDSTTRSAHEVLAAAQELAGPAHRGAVDRLPEEIRHIAGYHAGWWDAEGRPRQGGGKAVRPALVLASAWAAGGEDAEVVRAAVPAAVAVELVHDFSLLHDDIMDGDLTRRHRPAAWSVFGVGEAILAGDVLLTLALDLLAGSPALRVLTGSLLRLCSGQSADLAFETRTDVTLAQCVEMAAGKTGALLGCACEIGALAGGAGQDRAGLFGRFGRHLGLAFQLTDDLLGIWGDPAVTGKPVFSDLAGRKKSLPVVAALTSGTPAGERLAQLYHDDRILDERSLAHAADLVEAAGARAWAQREAEANLAAALACLRQADPAPGAAGDLRLLAQLIIRRDR</sequence>
<dbReference type="PROSITE" id="PS00723">
    <property type="entry name" value="POLYPRENYL_SYNTHASE_1"/>
    <property type="match status" value="1"/>
</dbReference>
<evidence type="ECO:0000256" key="1">
    <source>
        <dbReference type="ARBA" id="ARBA00022723"/>
    </source>
</evidence>
<gene>
    <name evidence="4" type="ORF">CA984_26615</name>
</gene>
<name>A0A243RH28_9ACTN</name>
<dbReference type="Gene3D" id="1.10.600.10">
    <property type="entry name" value="Farnesyl Diphosphate Synthase"/>
    <property type="match status" value="1"/>
</dbReference>
<comment type="caution">
    <text evidence="4">The sequence shown here is derived from an EMBL/GenBank/DDBJ whole genome shotgun (WGS) entry which is preliminary data.</text>
</comment>
<comment type="similarity">
    <text evidence="3">Belongs to the FPP/GGPP synthase family.</text>
</comment>
<keyword evidence="3 4" id="KW-0808">Transferase</keyword>